<dbReference type="VEuPathDB" id="FungiDB:AMAG_11103"/>
<dbReference type="GO" id="GO:0005829">
    <property type="term" value="C:cytosol"/>
    <property type="evidence" value="ECO:0007669"/>
    <property type="project" value="GOC"/>
</dbReference>
<dbReference type="Gene3D" id="3.30.1520.10">
    <property type="entry name" value="Phox-like domain"/>
    <property type="match status" value="1"/>
</dbReference>
<evidence type="ECO:0000313" key="3">
    <source>
        <dbReference type="EMBL" id="KNE65483.1"/>
    </source>
</evidence>
<evidence type="ECO:0000313" key="4">
    <source>
        <dbReference type="Proteomes" id="UP000054350"/>
    </source>
</evidence>
<dbReference type="AlphaFoldDB" id="A0A0L0SSH2"/>
<name>A0A0L0SSH2_ALLM3</name>
<dbReference type="InterPro" id="IPR027267">
    <property type="entry name" value="AH/BAR_dom_sf"/>
</dbReference>
<feature type="region of interest" description="Disordered" evidence="1">
    <location>
        <begin position="37"/>
        <end position="66"/>
    </location>
</feature>
<dbReference type="InterPro" id="IPR001683">
    <property type="entry name" value="PX_dom"/>
</dbReference>
<dbReference type="GO" id="GO:0006886">
    <property type="term" value="P:intracellular protein transport"/>
    <property type="evidence" value="ECO:0007669"/>
    <property type="project" value="TreeGrafter"/>
</dbReference>
<proteinExistence type="predicted"/>
<dbReference type="SUPFAM" id="SSF64268">
    <property type="entry name" value="PX domain"/>
    <property type="match status" value="1"/>
</dbReference>
<reference evidence="4" key="2">
    <citation type="submission" date="2009-11" db="EMBL/GenBank/DDBJ databases">
        <title>The Genome Sequence of Allomyces macrogynus strain ATCC 38327.</title>
        <authorList>
            <consortium name="The Broad Institute Genome Sequencing Platform"/>
            <person name="Russ C."/>
            <person name="Cuomo C."/>
            <person name="Shea T."/>
            <person name="Young S.K."/>
            <person name="Zeng Q."/>
            <person name="Koehrsen M."/>
            <person name="Haas B."/>
            <person name="Borodovsky M."/>
            <person name="Guigo R."/>
            <person name="Alvarado L."/>
            <person name="Berlin A."/>
            <person name="Borenstein D."/>
            <person name="Chen Z."/>
            <person name="Engels R."/>
            <person name="Freedman E."/>
            <person name="Gellesch M."/>
            <person name="Goldberg J."/>
            <person name="Griggs A."/>
            <person name="Gujja S."/>
            <person name="Heiman D."/>
            <person name="Hepburn T."/>
            <person name="Howarth C."/>
            <person name="Jen D."/>
            <person name="Larson L."/>
            <person name="Lewis B."/>
            <person name="Mehta T."/>
            <person name="Park D."/>
            <person name="Pearson M."/>
            <person name="Roberts A."/>
            <person name="Saif S."/>
            <person name="Shenoy N."/>
            <person name="Sisk P."/>
            <person name="Stolte C."/>
            <person name="Sykes S."/>
            <person name="Walk T."/>
            <person name="White J."/>
            <person name="Yandava C."/>
            <person name="Burger G."/>
            <person name="Gray M.W."/>
            <person name="Holland P.W.H."/>
            <person name="King N."/>
            <person name="Lang F.B.F."/>
            <person name="Roger A.J."/>
            <person name="Ruiz-Trillo I."/>
            <person name="Lander E."/>
            <person name="Nusbaum C."/>
        </authorList>
    </citation>
    <scope>NUCLEOTIDE SEQUENCE [LARGE SCALE GENOMIC DNA]</scope>
    <source>
        <strain evidence="4">ATCC 38327</strain>
    </source>
</reference>
<dbReference type="Gene3D" id="1.20.1270.60">
    <property type="entry name" value="Arfaptin homology (AH) domain/BAR domain"/>
    <property type="match status" value="1"/>
</dbReference>
<evidence type="ECO:0000259" key="2">
    <source>
        <dbReference type="Pfam" id="PF00787"/>
    </source>
</evidence>
<dbReference type="GO" id="GO:0030905">
    <property type="term" value="C:retromer, tubulation complex"/>
    <property type="evidence" value="ECO:0007669"/>
    <property type="project" value="TreeGrafter"/>
</dbReference>
<dbReference type="Pfam" id="PF00787">
    <property type="entry name" value="PX"/>
    <property type="match status" value="1"/>
</dbReference>
<evidence type="ECO:0000256" key="1">
    <source>
        <dbReference type="SAM" id="MobiDB-lite"/>
    </source>
</evidence>
<keyword evidence="4" id="KW-1185">Reference proteome</keyword>
<organism evidence="3 4">
    <name type="scientific">Allomyces macrogynus (strain ATCC 38327)</name>
    <name type="common">Allomyces javanicus var. macrogynus</name>
    <dbReference type="NCBI Taxonomy" id="578462"/>
    <lineage>
        <taxon>Eukaryota</taxon>
        <taxon>Fungi</taxon>
        <taxon>Fungi incertae sedis</taxon>
        <taxon>Blastocladiomycota</taxon>
        <taxon>Blastocladiomycetes</taxon>
        <taxon>Blastocladiales</taxon>
        <taxon>Blastocladiaceae</taxon>
        <taxon>Allomyces</taxon>
    </lineage>
</organism>
<accession>A0A0L0SSH2</accession>
<dbReference type="InterPro" id="IPR036871">
    <property type="entry name" value="PX_dom_sf"/>
</dbReference>
<sequence length="415" mass="43969">MADFTPIHDPLVDAANDNAVRRAAIANAPALQPIAGSAPAAPVPPPVDQGAVLPGSTSSSPTPPPVVSPLLRLYETPFDMDVTVLATRWAGADLLVRFAGKTSLPTIYGGTFQNERPHRDFERLSAYLRQTYSTSLQAPLPPIPSPPARALDRTWLAMMEEYLRRIARHPVFAHDAGLVAFLSSPAAFEPPVASSPRDLPTSSTSLLSDPLDTTRAASPGGWGANLRALVTSGPKDVDADFEARKDKVAELDFCMRALQRAADKLAAANRSMAAAYADVAVKATALGAAEASPPLAGAWLKLGQRLHGAADTYADHATVEGMVAADATGVALRWCAQTQVSESLAKFDACRGAEAAARARFRTASDLLTRDWPVADANRIADLDAAMVKAWARAHFEAEKRVAGEVWAGLRTSLP</sequence>
<dbReference type="STRING" id="578462.A0A0L0SSH2"/>
<dbReference type="GO" id="GO:0042147">
    <property type="term" value="P:retrograde transport, endosome to Golgi"/>
    <property type="evidence" value="ECO:0007669"/>
    <property type="project" value="TreeGrafter"/>
</dbReference>
<dbReference type="InterPro" id="IPR053055">
    <property type="entry name" value="VPS17"/>
</dbReference>
<feature type="compositionally biased region" description="Low complexity" evidence="1">
    <location>
        <begin position="194"/>
        <end position="214"/>
    </location>
</feature>
<dbReference type="PANTHER" id="PTHR47433:SF1">
    <property type="entry name" value="VACUOLAR PROTEIN SORTING-ASSOCIATED PROTEIN 17"/>
    <property type="match status" value="1"/>
</dbReference>
<reference evidence="3 4" key="1">
    <citation type="submission" date="2009-11" db="EMBL/GenBank/DDBJ databases">
        <title>Annotation of Allomyces macrogynus ATCC 38327.</title>
        <authorList>
            <consortium name="The Broad Institute Genome Sequencing Platform"/>
            <person name="Russ C."/>
            <person name="Cuomo C."/>
            <person name="Burger G."/>
            <person name="Gray M.W."/>
            <person name="Holland P.W.H."/>
            <person name="King N."/>
            <person name="Lang F.B.F."/>
            <person name="Roger A.J."/>
            <person name="Ruiz-Trillo I."/>
            <person name="Young S.K."/>
            <person name="Zeng Q."/>
            <person name="Gargeya S."/>
            <person name="Fitzgerald M."/>
            <person name="Haas B."/>
            <person name="Abouelleil A."/>
            <person name="Alvarado L."/>
            <person name="Arachchi H.M."/>
            <person name="Berlin A."/>
            <person name="Chapman S.B."/>
            <person name="Gearin G."/>
            <person name="Goldberg J."/>
            <person name="Griggs A."/>
            <person name="Gujja S."/>
            <person name="Hansen M."/>
            <person name="Heiman D."/>
            <person name="Howarth C."/>
            <person name="Larimer J."/>
            <person name="Lui A."/>
            <person name="MacDonald P.J.P."/>
            <person name="McCowen C."/>
            <person name="Montmayeur A."/>
            <person name="Murphy C."/>
            <person name="Neiman D."/>
            <person name="Pearson M."/>
            <person name="Priest M."/>
            <person name="Roberts A."/>
            <person name="Saif S."/>
            <person name="Shea T."/>
            <person name="Sisk P."/>
            <person name="Stolte C."/>
            <person name="Sykes S."/>
            <person name="Wortman J."/>
            <person name="Nusbaum C."/>
            <person name="Birren B."/>
        </authorList>
    </citation>
    <scope>NUCLEOTIDE SEQUENCE [LARGE SCALE GENOMIC DNA]</scope>
    <source>
        <strain evidence="3 4">ATCC 38327</strain>
    </source>
</reference>
<dbReference type="GO" id="GO:0005768">
    <property type="term" value="C:endosome"/>
    <property type="evidence" value="ECO:0007669"/>
    <property type="project" value="TreeGrafter"/>
</dbReference>
<feature type="region of interest" description="Disordered" evidence="1">
    <location>
        <begin position="192"/>
        <end position="214"/>
    </location>
</feature>
<dbReference type="EMBL" id="GG745347">
    <property type="protein sequence ID" value="KNE65483.1"/>
    <property type="molecule type" value="Genomic_DNA"/>
</dbReference>
<feature type="domain" description="PX" evidence="2">
    <location>
        <begin position="111"/>
        <end position="184"/>
    </location>
</feature>
<dbReference type="PANTHER" id="PTHR47433">
    <property type="entry name" value="VACUOLAR PROTEIN SORTING-ASSOCIATED PROTEIN 17"/>
    <property type="match status" value="1"/>
</dbReference>
<gene>
    <name evidence="3" type="ORF">AMAG_11103</name>
</gene>
<dbReference type="Proteomes" id="UP000054350">
    <property type="component" value="Unassembled WGS sequence"/>
</dbReference>
<protein>
    <recommendedName>
        <fullName evidence="2">PX domain-containing protein</fullName>
    </recommendedName>
</protein>
<dbReference type="GO" id="GO:0032266">
    <property type="term" value="F:phosphatidylinositol-3-phosphate binding"/>
    <property type="evidence" value="ECO:0007669"/>
    <property type="project" value="TreeGrafter"/>
</dbReference>
<dbReference type="OrthoDB" id="9976382at2759"/>